<dbReference type="Pfam" id="PF23733">
    <property type="entry name" value="GRXCR1-2_C"/>
    <property type="match status" value="1"/>
</dbReference>
<accession>A0A7J7CHU9</accession>
<name>A0A7J7CHU9_TRIWF</name>
<gene>
    <name evidence="1" type="ORF">HS088_TW16G00070</name>
</gene>
<keyword evidence="2" id="KW-1185">Reference proteome</keyword>
<dbReference type="AlphaFoldDB" id="A0A7J7CHU9"/>
<proteinExistence type="predicted"/>
<reference evidence="1 2" key="1">
    <citation type="journal article" date="2020" name="Nat. Commun.">
        <title>Genome of Tripterygium wilfordii and identification of cytochrome P450 involved in triptolide biosynthesis.</title>
        <authorList>
            <person name="Tu L."/>
            <person name="Su P."/>
            <person name="Zhang Z."/>
            <person name="Gao L."/>
            <person name="Wang J."/>
            <person name="Hu T."/>
            <person name="Zhou J."/>
            <person name="Zhang Y."/>
            <person name="Zhao Y."/>
            <person name="Liu Y."/>
            <person name="Song Y."/>
            <person name="Tong Y."/>
            <person name="Lu Y."/>
            <person name="Yang J."/>
            <person name="Xu C."/>
            <person name="Jia M."/>
            <person name="Peters R.J."/>
            <person name="Huang L."/>
            <person name="Gao W."/>
        </authorList>
    </citation>
    <scope>NUCLEOTIDE SEQUENCE [LARGE SCALE GENOMIC DNA]</scope>
    <source>
        <strain evidence="2">cv. XIE 37</strain>
        <tissue evidence="1">Leaf</tissue>
    </source>
</reference>
<protein>
    <submittedName>
        <fullName evidence="1">Glutaredoxin family protein</fullName>
    </submittedName>
</protein>
<evidence type="ECO:0000313" key="1">
    <source>
        <dbReference type="EMBL" id="KAF5733630.1"/>
    </source>
</evidence>
<dbReference type="InParanoid" id="A0A7J7CHU9"/>
<evidence type="ECO:0000313" key="2">
    <source>
        <dbReference type="Proteomes" id="UP000593562"/>
    </source>
</evidence>
<dbReference type="Proteomes" id="UP000593562">
    <property type="component" value="Unassembled WGS sequence"/>
</dbReference>
<organism evidence="1 2">
    <name type="scientific">Tripterygium wilfordii</name>
    <name type="common">Thunder God vine</name>
    <dbReference type="NCBI Taxonomy" id="458696"/>
    <lineage>
        <taxon>Eukaryota</taxon>
        <taxon>Viridiplantae</taxon>
        <taxon>Streptophyta</taxon>
        <taxon>Embryophyta</taxon>
        <taxon>Tracheophyta</taxon>
        <taxon>Spermatophyta</taxon>
        <taxon>Magnoliopsida</taxon>
        <taxon>eudicotyledons</taxon>
        <taxon>Gunneridae</taxon>
        <taxon>Pentapetalae</taxon>
        <taxon>rosids</taxon>
        <taxon>fabids</taxon>
        <taxon>Celastrales</taxon>
        <taxon>Celastraceae</taxon>
        <taxon>Tripterygium</taxon>
    </lineage>
</organism>
<sequence>MRESGFVCEACGDVRFVVPCKNCSGSRKVCDEDEGLEQVVRIAAIDHKGSLLVRGVLLAPLALAFEGSCGFRL</sequence>
<comment type="caution">
    <text evidence="1">The sequence shown here is derived from an EMBL/GenBank/DDBJ whole genome shotgun (WGS) entry which is preliminary data.</text>
</comment>
<dbReference type="EMBL" id="JAAARO010000016">
    <property type="protein sequence ID" value="KAF5733630.1"/>
    <property type="molecule type" value="Genomic_DNA"/>
</dbReference>